<reference evidence="6 7" key="1">
    <citation type="submission" date="2017-04" db="EMBL/GenBank/DDBJ databases">
        <title>Genome sequencing of [Candida] sorbophila.</title>
        <authorList>
            <person name="Ahn J.O."/>
        </authorList>
    </citation>
    <scope>NUCLEOTIDE SEQUENCE [LARGE SCALE GENOMIC DNA]</scope>
    <source>
        <strain evidence="6 7">DS02</strain>
    </source>
</reference>
<dbReference type="GO" id="GO:0009986">
    <property type="term" value="C:cell surface"/>
    <property type="evidence" value="ECO:0007669"/>
    <property type="project" value="TreeGrafter"/>
</dbReference>
<keyword evidence="2 5" id="KW-0732">Signal</keyword>
<dbReference type="PANTHER" id="PTHR31018:SF3">
    <property type="entry name" value="RECEPTOR PROTEIN-TYROSINE KINASE"/>
    <property type="match status" value="1"/>
</dbReference>
<feature type="compositionally biased region" description="Low complexity" evidence="4">
    <location>
        <begin position="360"/>
        <end position="398"/>
    </location>
</feature>
<keyword evidence="3" id="KW-0325">Glycoprotein</keyword>
<evidence type="ECO:0000256" key="5">
    <source>
        <dbReference type="SAM" id="SignalP"/>
    </source>
</evidence>
<dbReference type="InterPro" id="IPR051648">
    <property type="entry name" value="CWI-Assembly_Regulator"/>
</dbReference>
<sequence>MQTRSLVFSALAATSLGASSNSSEPDICNTSLNVTGQADLDKVAGCQKFNGDITIQSAGANLIFNGIQELDGSLTAVNLTDLASISAPQLTSISDDLELAILQSLSTLSMPALTKVGSISFRTLPALREMQFNKGVQEASNVLITDTQLNSLDGLNLSQVDNFNINNNRFISDITVGVTSVTNLLDISFNAAKVNVSLPNLEWANNATFQFCSSVDLPSLKKVNLSMGFINNTIYGINLPQLTEIGQSFAIVSNSKLSNTSAPQLGRIGGGFQIANNTNLKAIVGFGNLSFVGGAIDFVGNFTKAELPNIEDVEGGVVVDSSGQIDCDSFDSAHSKGDFHGDKYVCKGLSTTASFSMTGKATGTGDSSSGSGSATATGSASDSGSSSKSSSSKSSKSKNGVEKVAVPGMLSAIALAIFSLF</sequence>
<feature type="region of interest" description="Disordered" evidence="4">
    <location>
        <begin position="360"/>
        <end position="401"/>
    </location>
</feature>
<feature type="signal peptide" evidence="5">
    <location>
        <begin position="1"/>
        <end position="17"/>
    </location>
</feature>
<dbReference type="STRING" id="45607.A0A2T0FPR6"/>
<dbReference type="InterPro" id="IPR032675">
    <property type="entry name" value="LRR_dom_sf"/>
</dbReference>
<accession>A0A2T0FPR6</accession>
<dbReference type="RefSeq" id="XP_024666931.1">
    <property type="nucleotide sequence ID" value="XM_024811163.1"/>
</dbReference>
<organism evidence="6 7">
    <name type="scientific">Wickerhamiella sorbophila</name>
    <dbReference type="NCBI Taxonomy" id="45607"/>
    <lineage>
        <taxon>Eukaryota</taxon>
        <taxon>Fungi</taxon>
        <taxon>Dikarya</taxon>
        <taxon>Ascomycota</taxon>
        <taxon>Saccharomycotina</taxon>
        <taxon>Dipodascomycetes</taxon>
        <taxon>Dipodascales</taxon>
        <taxon>Trichomonascaceae</taxon>
        <taxon>Wickerhamiella</taxon>
    </lineage>
</organism>
<comment type="caution">
    <text evidence="6">The sequence shown here is derived from an EMBL/GenBank/DDBJ whole genome shotgun (WGS) entry which is preliminary data.</text>
</comment>
<dbReference type="GO" id="GO:0005886">
    <property type="term" value="C:plasma membrane"/>
    <property type="evidence" value="ECO:0007669"/>
    <property type="project" value="TreeGrafter"/>
</dbReference>
<dbReference type="OrthoDB" id="536881at2759"/>
<dbReference type="Proteomes" id="UP000238350">
    <property type="component" value="Unassembled WGS sequence"/>
</dbReference>
<dbReference type="GeneID" id="36518354"/>
<dbReference type="GO" id="GO:0031505">
    <property type="term" value="P:fungal-type cell wall organization"/>
    <property type="evidence" value="ECO:0007669"/>
    <property type="project" value="TreeGrafter"/>
</dbReference>
<evidence type="ECO:0000313" key="7">
    <source>
        <dbReference type="Proteomes" id="UP000238350"/>
    </source>
</evidence>
<dbReference type="AlphaFoldDB" id="A0A2T0FPR6"/>
<evidence type="ECO:0000313" key="6">
    <source>
        <dbReference type="EMBL" id="PRT56986.1"/>
    </source>
</evidence>
<evidence type="ECO:0000256" key="1">
    <source>
        <dbReference type="ARBA" id="ARBA00004196"/>
    </source>
</evidence>
<gene>
    <name evidence="6" type="ORF">B9G98_04606</name>
</gene>
<feature type="chain" id="PRO_5015705622" evidence="5">
    <location>
        <begin position="18"/>
        <end position="421"/>
    </location>
</feature>
<proteinExistence type="predicted"/>
<dbReference type="Gene3D" id="3.80.10.10">
    <property type="entry name" value="Ribonuclease Inhibitor"/>
    <property type="match status" value="1"/>
</dbReference>
<keyword evidence="7" id="KW-1185">Reference proteome</keyword>
<evidence type="ECO:0000256" key="3">
    <source>
        <dbReference type="ARBA" id="ARBA00023180"/>
    </source>
</evidence>
<dbReference type="EMBL" id="NDIQ01000022">
    <property type="protein sequence ID" value="PRT56986.1"/>
    <property type="molecule type" value="Genomic_DNA"/>
</dbReference>
<protein>
    <submittedName>
        <fullName evidence="6">Cell wall protein ECM33</fullName>
    </submittedName>
</protein>
<dbReference type="PANTHER" id="PTHR31018">
    <property type="entry name" value="SPORULATION-SPECIFIC PROTEIN-RELATED"/>
    <property type="match status" value="1"/>
</dbReference>
<comment type="subcellular location">
    <subcellularLocation>
        <location evidence="1">Cell envelope</location>
    </subcellularLocation>
</comment>
<evidence type="ECO:0000256" key="4">
    <source>
        <dbReference type="SAM" id="MobiDB-lite"/>
    </source>
</evidence>
<evidence type="ECO:0000256" key="2">
    <source>
        <dbReference type="ARBA" id="ARBA00022729"/>
    </source>
</evidence>
<name>A0A2T0FPR6_9ASCO</name>
<dbReference type="GO" id="GO:0009277">
    <property type="term" value="C:fungal-type cell wall"/>
    <property type="evidence" value="ECO:0007669"/>
    <property type="project" value="TreeGrafter"/>
</dbReference>
<dbReference type="SUPFAM" id="SSF52058">
    <property type="entry name" value="L domain-like"/>
    <property type="match status" value="2"/>
</dbReference>